<organism evidence="3 4">
    <name type="scientific">Crossiella cryophila</name>
    <dbReference type="NCBI Taxonomy" id="43355"/>
    <lineage>
        <taxon>Bacteria</taxon>
        <taxon>Bacillati</taxon>
        <taxon>Actinomycetota</taxon>
        <taxon>Actinomycetes</taxon>
        <taxon>Pseudonocardiales</taxon>
        <taxon>Pseudonocardiaceae</taxon>
        <taxon>Crossiella</taxon>
    </lineage>
</organism>
<evidence type="ECO:0000313" key="3">
    <source>
        <dbReference type="EMBL" id="MBB4674402.1"/>
    </source>
</evidence>
<dbReference type="AlphaFoldDB" id="A0A7W7C4M0"/>
<feature type="transmembrane region" description="Helical" evidence="2">
    <location>
        <begin position="52"/>
        <end position="71"/>
    </location>
</feature>
<keyword evidence="4" id="KW-1185">Reference proteome</keyword>
<keyword evidence="2" id="KW-0472">Membrane</keyword>
<evidence type="ECO:0000256" key="2">
    <source>
        <dbReference type="SAM" id="Phobius"/>
    </source>
</evidence>
<comment type="caution">
    <text evidence="3">The sequence shown here is derived from an EMBL/GenBank/DDBJ whole genome shotgun (WGS) entry which is preliminary data.</text>
</comment>
<dbReference type="EMBL" id="JACHMH010000001">
    <property type="protein sequence ID" value="MBB4674402.1"/>
    <property type="molecule type" value="Genomic_DNA"/>
</dbReference>
<sequence>MADRESPGEPGRGTALAFADVRKELLTAIGVLLSVVGLVVQARLALWQGVRVLAAVVLLLAGLFLLVWLVWGRRHGGHRGPASALLALSCVLAVGAGSWLWLAVPGDTAGPSPTAQPATGAGPSSGPATDAPPSSSTGAWSSPTPSPSGLSGRPPPGTTPAGGSATERPPLPPATTGEDRRDTPGPSTGQAPPVSEQREVTLNTTPGDDSVWMDYWRQQHQRDGDLNMDGTGIATALGAQLAVMTGGEPDWSACRNAKGMTGRANFSALRVGTHLCARSREGRYARLRVIALPSSPSANGRFVFHGLVWHKGP</sequence>
<protein>
    <submittedName>
        <fullName evidence="3">Uncharacterized protein</fullName>
    </submittedName>
</protein>
<evidence type="ECO:0000256" key="1">
    <source>
        <dbReference type="SAM" id="MobiDB-lite"/>
    </source>
</evidence>
<accession>A0A7W7C4M0</accession>
<name>A0A7W7C4M0_9PSEU</name>
<feature type="compositionally biased region" description="Low complexity" evidence="1">
    <location>
        <begin position="141"/>
        <end position="152"/>
    </location>
</feature>
<keyword evidence="2" id="KW-1133">Transmembrane helix</keyword>
<feature type="transmembrane region" description="Helical" evidence="2">
    <location>
        <begin position="25"/>
        <end position="46"/>
    </location>
</feature>
<dbReference type="Proteomes" id="UP000533598">
    <property type="component" value="Unassembled WGS sequence"/>
</dbReference>
<keyword evidence="2" id="KW-0812">Transmembrane</keyword>
<gene>
    <name evidence="3" type="ORF">HNR67_000520</name>
</gene>
<reference evidence="3 4" key="1">
    <citation type="submission" date="2020-08" db="EMBL/GenBank/DDBJ databases">
        <title>Sequencing the genomes of 1000 actinobacteria strains.</title>
        <authorList>
            <person name="Klenk H.-P."/>
        </authorList>
    </citation>
    <scope>NUCLEOTIDE SEQUENCE [LARGE SCALE GENOMIC DNA]</scope>
    <source>
        <strain evidence="3 4">DSM 44230</strain>
    </source>
</reference>
<dbReference type="RefSeq" id="WP_185000532.1">
    <property type="nucleotide sequence ID" value="NZ_BAAAUI010000003.1"/>
</dbReference>
<feature type="transmembrane region" description="Helical" evidence="2">
    <location>
        <begin position="83"/>
        <end position="104"/>
    </location>
</feature>
<proteinExistence type="predicted"/>
<evidence type="ECO:0000313" key="4">
    <source>
        <dbReference type="Proteomes" id="UP000533598"/>
    </source>
</evidence>
<feature type="region of interest" description="Disordered" evidence="1">
    <location>
        <begin position="110"/>
        <end position="211"/>
    </location>
</feature>